<evidence type="ECO:0000256" key="4">
    <source>
        <dbReference type="ARBA" id="ARBA00023004"/>
    </source>
</evidence>
<dbReference type="PROSITE" id="PS50905">
    <property type="entry name" value="FERRITIN_LIKE"/>
    <property type="match status" value="1"/>
</dbReference>
<dbReference type="EMBL" id="KN122777">
    <property type="protein sequence ID" value="KFO28248.1"/>
    <property type="molecule type" value="Genomic_DNA"/>
</dbReference>
<gene>
    <name evidence="9" type="ORF">H920_10359</name>
</gene>
<name>A0A091DCR2_FUKDA</name>
<dbReference type="GO" id="GO:0008199">
    <property type="term" value="F:ferric iron binding"/>
    <property type="evidence" value="ECO:0007669"/>
    <property type="project" value="InterPro"/>
</dbReference>
<comment type="function">
    <text evidence="7">Stores iron in a soluble, non-toxic, readily available form. Important for iron homeostasis. Iron is taken up in the ferrous form and deposited as ferric hydroxides after oxidation.</text>
</comment>
<dbReference type="InterPro" id="IPR012347">
    <property type="entry name" value="Ferritin-like"/>
</dbReference>
<evidence type="ECO:0000256" key="5">
    <source>
        <dbReference type="ARBA" id="ARBA00044942"/>
    </source>
</evidence>
<reference evidence="9 10" key="1">
    <citation type="submission" date="2013-11" db="EMBL/GenBank/DDBJ databases">
        <title>The Damaraland mole rat (Fukomys damarensis) genome and evolution of African mole rats.</title>
        <authorList>
            <person name="Gladyshev V.N."/>
            <person name="Fang X."/>
        </authorList>
    </citation>
    <scope>NUCLEOTIDE SEQUENCE [LARGE SCALE GENOMIC DNA]</scope>
    <source>
        <tissue evidence="9">Liver</tissue>
    </source>
</reference>
<dbReference type="GO" id="GO:0006826">
    <property type="term" value="P:iron ion transport"/>
    <property type="evidence" value="ECO:0007669"/>
    <property type="project" value="InterPro"/>
</dbReference>
<sequence>MNTHSMQNFSTQVESALYLLINMHLHVSQTYISLGFYFVGNRGAQEDVDHFFHELAEKKYDSAHRLLLRSQSGMRSLCQAGQRVPQAEWCNSQQAMETALVLEKNLNQTLLELHALGWANTDCHLCDFLVNHFLEEEVKIIQKMEYHLTNFRCLTSPEAVLSESLSKLTLKSK</sequence>
<keyword evidence="3 6" id="KW-0479">Metal-binding</keyword>
<dbReference type="GO" id="GO:0008198">
    <property type="term" value="F:ferrous iron binding"/>
    <property type="evidence" value="ECO:0007669"/>
    <property type="project" value="TreeGrafter"/>
</dbReference>
<evidence type="ECO:0000256" key="1">
    <source>
        <dbReference type="ARBA" id="ARBA00007513"/>
    </source>
</evidence>
<dbReference type="GO" id="GO:0044754">
    <property type="term" value="C:autolysosome"/>
    <property type="evidence" value="ECO:0007669"/>
    <property type="project" value="UniProtKB-SubCell"/>
</dbReference>
<dbReference type="InterPro" id="IPR009040">
    <property type="entry name" value="Ferritin-like_diiron"/>
</dbReference>
<organism evidence="9 10">
    <name type="scientific">Fukomys damarensis</name>
    <name type="common">Damaraland mole rat</name>
    <name type="synonym">Cryptomys damarensis</name>
    <dbReference type="NCBI Taxonomy" id="885580"/>
    <lineage>
        <taxon>Eukaryota</taxon>
        <taxon>Metazoa</taxon>
        <taxon>Chordata</taxon>
        <taxon>Craniata</taxon>
        <taxon>Vertebrata</taxon>
        <taxon>Euteleostomi</taxon>
        <taxon>Mammalia</taxon>
        <taxon>Eutheria</taxon>
        <taxon>Euarchontoglires</taxon>
        <taxon>Glires</taxon>
        <taxon>Rodentia</taxon>
        <taxon>Hystricomorpha</taxon>
        <taxon>Bathyergidae</taxon>
        <taxon>Fukomys</taxon>
    </lineage>
</organism>
<evidence type="ECO:0000313" key="10">
    <source>
        <dbReference type="Proteomes" id="UP000028990"/>
    </source>
</evidence>
<dbReference type="Proteomes" id="UP000028990">
    <property type="component" value="Unassembled WGS sequence"/>
</dbReference>
<dbReference type="Pfam" id="PF00210">
    <property type="entry name" value="Ferritin"/>
    <property type="match status" value="1"/>
</dbReference>
<dbReference type="OMA" id="WANTDCH"/>
<evidence type="ECO:0000256" key="6">
    <source>
        <dbReference type="PIRSR" id="PIRSR601519-1"/>
    </source>
</evidence>
<dbReference type="GO" id="GO:0006879">
    <property type="term" value="P:intracellular iron ion homeostasis"/>
    <property type="evidence" value="ECO:0007669"/>
    <property type="project" value="UniProtKB-KW"/>
</dbReference>
<evidence type="ECO:0000256" key="7">
    <source>
        <dbReference type="RuleBase" id="RU361145"/>
    </source>
</evidence>
<dbReference type="PANTHER" id="PTHR11431">
    <property type="entry name" value="FERRITIN"/>
    <property type="match status" value="1"/>
</dbReference>
<dbReference type="STRING" id="885580.ENSFDAP00000011864"/>
<dbReference type="AlphaFoldDB" id="A0A091DCR2"/>
<keyword evidence="2 7" id="KW-0409">Iron storage</keyword>
<evidence type="ECO:0000256" key="2">
    <source>
        <dbReference type="ARBA" id="ARBA00022434"/>
    </source>
</evidence>
<comment type="similarity">
    <text evidence="1 7">Belongs to the ferritin family.</text>
</comment>
<dbReference type="OrthoDB" id="186462at2759"/>
<protein>
    <recommendedName>
        <fullName evidence="7">Ferritin</fullName>
    </recommendedName>
</protein>
<keyword evidence="10" id="KW-1185">Reference proteome</keyword>
<dbReference type="InterPro" id="IPR001519">
    <property type="entry name" value="Ferritin"/>
</dbReference>
<evidence type="ECO:0000259" key="8">
    <source>
        <dbReference type="PROSITE" id="PS50905"/>
    </source>
</evidence>
<evidence type="ECO:0000256" key="3">
    <source>
        <dbReference type="ARBA" id="ARBA00022723"/>
    </source>
</evidence>
<dbReference type="PANTHER" id="PTHR11431:SF47">
    <property type="entry name" value="FERRITIN LIGHT CHAIN"/>
    <property type="match status" value="1"/>
</dbReference>
<dbReference type="SUPFAM" id="SSF47240">
    <property type="entry name" value="Ferritin-like"/>
    <property type="match status" value="1"/>
</dbReference>
<keyword evidence="4 6" id="KW-0408">Iron</keyword>
<accession>A0A091DCR2</accession>
<dbReference type="InterPro" id="IPR008331">
    <property type="entry name" value="Ferritin_DPS_dom"/>
</dbReference>
<dbReference type="InterPro" id="IPR009078">
    <property type="entry name" value="Ferritin-like_SF"/>
</dbReference>
<feature type="binding site" evidence="6">
    <location>
        <position position="103"/>
    </location>
    <ligand>
        <name>Fe cation</name>
        <dbReference type="ChEBI" id="CHEBI:24875"/>
        <label>1</label>
    </ligand>
</feature>
<dbReference type="Gene3D" id="1.20.1260.10">
    <property type="match status" value="1"/>
</dbReference>
<evidence type="ECO:0000313" key="9">
    <source>
        <dbReference type="EMBL" id="KFO28248.1"/>
    </source>
</evidence>
<proteinExistence type="inferred from homology"/>
<feature type="domain" description="Ferritin-like diiron" evidence="8">
    <location>
        <begin position="7"/>
        <end position="155"/>
    </location>
</feature>
<comment type="subcellular location">
    <subcellularLocation>
        <location evidence="5">Autolysosome</location>
    </subcellularLocation>
</comment>